<evidence type="ECO:0000256" key="1">
    <source>
        <dbReference type="ARBA" id="ARBA00004613"/>
    </source>
</evidence>
<evidence type="ECO:0000313" key="6">
    <source>
        <dbReference type="Proteomes" id="UP001562425"/>
    </source>
</evidence>
<dbReference type="Gene3D" id="1.10.238.20">
    <property type="entry name" value="Pheromone/general odorant binding protein domain"/>
    <property type="match status" value="1"/>
</dbReference>
<dbReference type="GO" id="GO:0005576">
    <property type="term" value="C:extracellular region"/>
    <property type="evidence" value="ECO:0007669"/>
    <property type="project" value="UniProtKB-SubCell"/>
</dbReference>
<keyword evidence="6" id="KW-1185">Reference proteome</keyword>
<dbReference type="Pfam" id="PF01395">
    <property type="entry name" value="PBP_GOBP"/>
    <property type="match status" value="1"/>
</dbReference>
<evidence type="ECO:0000256" key="4">
    <source>
        <dbReference type="SAM" id="SignalP"/>
    </source>
</evidence>
<dbReference type="Proteomes" id="UP001562425">
    <property type="component" value="Unassembled WGS sequence"/>
</dbReference>
<dbReference type="AlphaFoldDB" id="A0ABD1DV90"/>
<accession>A0ABD1DV90</accession>
<dbReference type="SUPFAM" id="SSF47565">
    <property type="entry name" value="Insect pheromone/odorant-binding proteins"/>
    <property type="match status" value="1"/>
</dbReference>
<keyword evidence="3" id="KW-0964">Secreted</keyword>
<dbReference type="Pfam" id="PF07841">
    <property type="entry name" value="DM4_12"/>
    <property type="match status" value="1"/>
</dbReference>
<name>A0ABD1DV90_CULPP</name>
<dbReference type="PANTHER" id="PTHR21398:SF11">
    <property type="entry name" value="HDC15381-RELATED"/>
    <property type="match status" value="1"/>
</dbReference>
<dbReference type="InterPro" id="IPR006170">
    <property type="entry name" value="PBP/GOBP"/>
</dbReference>
<dbReference type="SMART" id="SM00718">
    <property type="entry name" value="DM4_12"/>
    <property type="match status" value="1"/>
</dbReference>
<organism evidence="5 6">
    <name type="scientific">Culex pipiens pipiens</name>
    <name type="common">Northern house mosquito</name>
    <dbReference type="NCBI Taxonomy" id="38569"/>
    <lineage>
        <taxon>Eukaryota</taxon>
        <taxon>Metazoa</taxon>
        <taxon>Ecdysozoa</taxon>
        <taxon>Arthropoda</taxon>
        <taxon>Hexapoda</taxon>
        <taxon>Insecta</taxon>
        <taxon>Pterygota</taxon>
        <taxon>Neoptera</taxon>
        <taxon>Endopterygota</taxon>
        <taxon>Diptera</taxon>
        <taxon>Nematocera</taxon>
        <taxon>Culicoidea</taxon>
        <taxon>Culicidae</taxon>
        <taxon>Culicinae</taxon>
        <taxon>Culicini</taxon>
        <taxon>Culex</taxon>
        <taxon>Culex</taxon>
    </lineage>
</organism>
<dbReference type="CDD" id="cd23992">
    <property type="entry name" value="PBP_GOBP"/>
    <property type="match status" value="1"/>
</dbReference>
<dbReference type="InterPro" id="IPR006631">
    <property type="entry name" value="DM4_12"/>
</dbReference>
<dbReference type="PROSITE" id="PS51257">
    <property type="entry name" value="PROKAR_LIPOPROTEIN"/>
    <property type="match status" value="1"/>
</dbReference>
<comment type="similarity">
    <text evidence="2">Belongs to the PBP/GOBP family.</text>
</comment>
<reference evidence="5 6" key="1">
    <citation type="submission" date="2024-05" db="EMBL/GenBank/DDBJ databases">
        <title>Culex pipiens pipiens assembly and annotation.</title>
        <authorList>
            <person name="Alout H."/>
            <person name="Durand T."/>
        </authorList>
    </citation>
    <scope>NUCLEOTIDE SEQUENCE [LARGE SCALE GENOMIC DNA]</scope>
    <source>
        <strain evidence="5">HA-2024</strain>
        <tissue evidence="5">Whole body</tissue>
    </source>
</reference>
<comment type="caution">
    <text evidence="5">The sequence shown here is derived from an EMBL/GenBank/DDBJ whole genome shotgun (WGS) entry which is preliminary data.</text>
</comment>
<evidence type="ECO:0000256" key="2">
    <source>
        <dbReference type="ARBA" id="ARBA00008098"/>
    </source>
</evidence>
<dbReference type="InterPro" id="IPR036728">
    <property type="entry name" value="PBP_GOBP_sf"/>
</dbReference>
<comment type="subcellular location">
    <subcellularLocation>
        <location evidence="1">Secreted</location>
    </subcellularLocation>
</comment>
<feature type="chain" id="PRO_5044791248" evidence="4">
    <location>
        <begin position="21"/>
        <end position="358"/>
    </location>
</feature>
<protein>
    <submittedName>
        <fullName evidence="5">Uncharacterized protein</fullName>
    </submittedName>
</protein>
<evidence type="ECO:0000256" key="3">
    <source>
        <dbReference type="ARBA" id="ARBA00022525"/>
    </source>
</evidence>
<feature type="signal peptide" evidence="4">
    <location>
        <begin position="1"/>
        <end position="20"/>
    </location>
</feature>
<proteinExistence type="inferred from homology"/>
<evidence type="ECO:0000313" key="5">
    <source>
        <dbReference type="EMBL" id="KAL1403660.1"/>
    </source>
</evidence>
<keyword evidence="4" id="KW-0732">Signal</keyword>
<dbReference type="PANTHER" id="PTHR21398">
    <property type="entry name" value="AGAP007094-PA"/>
    <property type="match status" value="1"/>
</dbReference>
<sequence length="358" mass="40242">MSAKTVIFLLGLLLICSSSGCSLMNAGDDDGGSSEGGQRESLLADPATMGAVKLPKDYSVEDIYVECNKTFIITMEYLNELNDTGSFPDETDKTPMCFMRCFLQKGGILTEDDKVNKEQAFAVGWVKNNETIDDCLQEMKMYIRIEWFLVIILSVQVQNFSACDQNQTCLHDIEHDVEEAFHLRHKRWLTMIPNGGVCQIVLSMAAPVRFAHKVVRSVGVAVNLQANYAIPARIIWPHAENFFKERVLSEDYVDNSRKDLYRLLERIFQSWGGDGRKCLLKTICQVAETPLQHNGLIGEILDVVFTPPDDDAMDEDFKMAKLNGASGAGTNCERAYFLARCVSTRHLVEGRSKDSKRR</sequence>
<dbReference type="EMBL" id="JBEHCU010001263">
    <property type="protein sequence ID" value="KAL1403660.1"/>
    <property type="molecule type" value="Genomic_DNA"/>
</dbReference>
<gene>
    <name evidence="5" type="ORF">pipiens_005603</name>
</gene>